<reference evidence="1" key="1">
    <citation type="submission" date="2021-09" db="EMBL/GenBank/DDBJ databases">
        <title>Isolation and characterization of 3-chlorobenzoate degrading bacteria from soils in Shizuoka.</title>
        <authorList>
            <person name="Ifat A."/>
            <person name="Ogawa N."/>
            <person name="Kimbara K."/>
            <person name="Moriuchi R."/>
            <person name="Dohra H."/>
            <person name="Shintani M."/>
        </authorList>
    </citation>
    <scope>NUCLEOTIDE SEQUENCE</scope>
    <source>
        <strain evidence="1">19CS2-2</strain>
    </source>
</reference>
<name>A0ACB5R6D9_9BURK</name>
<sequence length="486" mass="52125">MKTSDGMEYRPKDVTVQAGSAVRRRWLMFMLFVITTFNFIDRIVFLTLGQPIKQDLGLTDLQLGILGGVSFAIFYSFVGFPIARLAERTSRVRLIAASVALWSLMTTLCGATGSMVQLLLCRIGGSIGEAGVQPAAMSLVADQYPPSRRGGALTVISLGMPLGLIIGSTAGGWMAQALSWRMAFFIVGGPGVVLAFVTWLTLREPVRGQFDSPQSRETTDQPPSVMQVLRVMTSRSSCRNFMLALGLTSIGAQGIGAFMFPYFVRVLHLPLAEAGLMFGTIGGMAMGFGMMFGGFGVDWISRRDGRWYGWVPAIGLSLAAPLYLVAFIGNDVTVSLVALTLGGMFVFMHFGPTIAVLQNMVGSRMRATAAFLFFFISNLVGMGIGPVSIGFFSDVLARRAFPSGNYIEMCPGGLAPAGSASGLAQACQHASAVGLQQAMAGCACFLMLGMIFYLRATRSVRRDLALDFPQSSEMATGTLHRAFPLK</sequence>
<accession>A0ACB5R6D9</accession>
<keyword evidence="2" id="KW-1185">Reference proteome</keyword>
<evidence type="ECO:0000313" key="1">
    <source>
        <dbReference type="EMBL" id="GJH22552.1"/>
    </source>
</evidence>
<organism evidence="1 2">
    <name type="scientific">Caballeronia novacaledonica</name>
    <dbReference type="NCBI Taxonomy" id="1544861"/>
    <lineage>
        <taxon>Bacteria</taxon>
        <taxon>Pseudomonadati</taxon>
        <taxon>Pseudomonadota</taxon>
        <taxon>Betaproteobacteria</taxon>
        <taxon>Burkholderiales</taxon>
        <taxon>Burkholderiaceae</taxon>
        <taxon>Caballeronia</taxon>
    </lineage>
</organism>
<dbReference type="Proteomes" id="UP001055013">
    <property type="component" value="Unassembled WGS sequence"/>
</dbReference>
<proteinExistence type="predicted"/>
<comment type="caution">
    <text evidence="1">The sequence shown here is derived from an EMBL/GenBank/DDBJ whole genome shotgun (WGS) entry which is preliminary data.</text>
</comment>
<evidence type="ECO:0000313" key="2">
    <source>
        <dbReference type="Proteomes" id="UP001055013"/>
    </source>
</evidence>
<dbReference type="EMBL" id="BPUR01000043">
    <property type="protein sequence ID" value="GJH22552.1"/>
    <property type="molecule type" value="Genomic_DNA"/>
</dbReference>
<protein>
    <submittedName>
        <fullName evidence="1">MFS transporter</fullName>
    </submittedName>
</protein>
<gene>
    <name evidence="1" type="ORF">CBA19CS22_38440</name>
</gene>